<dbReference type="EMBL" id="VZUA01033285">
    <property type="protein sequence ID" value="NXU62140.1"/>
    <property type="molecule type" value="Genomic_DNA"/>
</dbReference>
<organism evidence="2 3">
    <name type="scientific">Horornis vulcanius</name>
    <dbReference type="NCBI Taxonomy" id="2585811"/>
    <lineage>
        <taxon>Eukaryota</taxon>
        <taxon>Metazoa</taxon>
        <taxon>Chordata</taxon>
        <taxon>Craniata</taxon>
        <taxon>Vertebrata</taxon>
        <taxon>Euteleostomi</taxon>
        <taxon>Archelosauria</taxon>
        <taxon>Archosauria</taxon>
        <taxon>Dinosauria</taxon>
        <taxon>Saurischia</taxon>
        <taxon>Theropoda</taxon>
        <taxon>Coelurosauria</taxon>
        <taxon>Aves</taxon>
        <taxon>Neognathae</taxon>
        <taxon>Neoaves</taxon>
        <taxon>Telluraves</taxon>
        <taxon>Australaves</taxon>
        <taxon>Passeriformes</taxon>
        <taxon>Sylvioidea</taxon>
        <taxon>Scotocercidae</taxon>
        <taxon>Horornis</taxon>
    </lineage>
</organism>
<dbReference type="Proteomes" id="UP000558460">
    <property type="component" value="Unassembled WGS sequence"/>
</dbReference>
<dbReference type="OrthoDB" id="5421at2759"/>
<feature type="non-terminal residue" evidence="2">
    <location>
        <position position="307"/>
    </location>
</feature>
<accession>A0A7L3MA24</accession>
<name>A0A7L3MA24_9PASS</name>
<feature type="non-terminal residue" evidence="2">
    <location>
        <position position="1"/>
    </location>
</feature>
<feature type="region of interest" description="Disordered" evidence="1">
    <location>
        <begin position="130"/>
        <end position="196"/>
    </location>
</feature>
<dbReference type="AlphaFoldDB" id="A0A7L3MA24"/>
<keyword evidence="3" id="KW-1185">Reference proteome</keyword>
<feature type="compositionally biased region" description="Basic and acidic residues" evidence="1">
    <location>
        <begin position="28"/>
        <end position="48"/>
    </location>
</feature>
<evidence type="ECO:0000313" key="3">
    <source>
        <dbReference type="Proteomes" id="UP000558460"/>
    </source>
</evidence>
<evidence type="ECO:0000313" key="2">
    <source>
        <dbReference type="EMBL" id="NXU62140.1"/>
    </source>
</evidence>
<gene>
    <name evidence="2" type="primary">Atad2b</name>
    <name evidence="2" type="ORF">HORVUL_R01808</name>
</gene>
<reference evidence="2 3" key="1">
    <citation type="submission" date="2019-09" db="EMBL/GenBank/DDBJ databases">
        <title>Bird 10,000 Genomes (B10K) Project - Family phase.</title>
        <authorList>
            <person name="Zhang G."/>
        </authorList>
    </citation>
    <scope>NUCLEOTIDE SEQUENCE [LARGE SCALE GENOMIC DNA]</scope>
    <source>
        <strain evidence="2">B10K-DU-029-69</strain>
        <tissue evidence="2">Muscle</tissue>
    </source>
</reference>
<feature type="compositionally biased region" description="Basic and acidic residues" evidence="1">
    <location>
        <begin position="166"/>
        <end position="189"/>
    </location>
</feature>
<feature type="region of interest" description="Disordered" evidence="1">
    <location>
        <begin position="86"/>
        <end position="108"/>
    </location>
</feature>
<sequence length="307" mass="34455">RIRRKSRRRSQWGKGIIKKRKVNNLKKDEDDAKFADDENHGEDSKLLENGELEISIEENGEETGDLSMTNDESSCDIMDIDAEQRLNNGTSGKENNFASTEEESSNESLLITDSVILGAEKELRKDSTLKGDCVNGETSVHSSEGVPVPACHNGKVESLDAVSPCDSRDGSINKQKSLSEDQPKEKMEASSESQGTDLLKAELPHCSNNEKTLQSTDIETKDAEADKEGLFKSKKARKVAVEQSKPTSLEQKLLDLVVKKSDNLTVDQLERLYSLLSQCIYRHRRDYDKSQLIEEMERTVHVFETFL</sequence>
<feature type="region of interest" description="Disordered" evidence="1">
    <location>
        <begin position="28"/>
        <end position="52"/>
    </location>
</feature>
<comment type="caution">
    <text evidence="2">The sequence shown here is derived from an EMBL/GenBank/DDBJ whole genome shotgun (WGS) entry which is preliminary data.</text>
</comment>
<protein>
    <submittedName>
        <fullName evidence="2">ATD2B protein</fullName>
    </submittedName>
</protein>
<proteinExistence type="predicted"/>
<evidence type="ECO:0000256" key="1">
    <source>
        <dbReference type="SAM" id="MobiDB-lite"/>
    </source>
</evidence>